<evidence type="ECO:0000313" key="2">
    <source>
        <dbReference type="Proteomes" id="UP000037122"/>
    </source>
</evidence>
<comment type="caution">
    <text evidence="1">The sequence shown here is derived from an EMBL/GenBank/DDBJ whole genome shotgun (WGS) entry which is preliminary data.</text>
</comment>
<evidence type="ECO:0000313" key="1">
    <source>
        <dbReference type="EMBL" id="KNE01754.1"/>
    </source>
</evidence>
<accession>A0A0L0P634</accession>
<organism evidence="1 2">
    <name type="scientific">Candidozyma auris</name>
    <name type="common">Yeast</name>
    <name type="synonym">Candida auris</name>
    <dbReference type="NCBI Taxonomy" id="498019"/>
    <lineage>
        <taxon>Eukaryota</taxon>
        <taxon>Fungi</taxon>
        <taxon>Dikarya</taxon>
        <taxon>Ascomycota</taxon>
        <taxon>Saccharomycotina</taxon>
        <taxon>Pichiomycetes</taxon>
        <taxon>Metschnikowiaceae</taxon>
        <taxon>Candidozyma</taxon>
    </lineage>
</organism>
<dbReference type="EMBL" id="LGST01000008">
    <property type="protein sequence ID" value="KNE01754.1"/>
    <property type="molecule type" value="Genomic_DNA"/>
</dbReference>
<dbReference type="Proteomes" id="UP000037122">
    <property type="component" value="Unassembled WGS sequence"/>
</dbReference>
<reference evidence="2" key="1">
    <citation type="journal article" date="2015" name="BMC Genomics">
        <title>Draft genome of a commonly misdiagnosed multidrug resistant pathogen Candida auris.</title>
        <authorList>
            <person name="Chatterjee S."/>
            <person name="Alampalli S.V."/>
            <person name="Nageshan R.K."/>
            <person name="Chettiar S.T."/>
            <person name="Joshi S."/>
            <person name="Tatu U.S."/>
        </authorList>
    </citation>
    <scope>NUCLEOTIDE SEQUENCE [LARGE SCALE GENOMIC DNA]</scope>
    <source>
        <strain evidence="2">6684</strain>
    </source>
</reference>
<dbReference type="VEuPathDB" id="FungiDB:QG37_01090"/>
<dbReference type="AlphaFoldDB" id="A0A0L0P634"/>
<name>A0A0L0P634_CANAR</name>
<sequence>MAAEFEANDLERIKKVGFQNGGGGRTSVDRVV</sequence>
<proteinExistence type="predicted"/>
<protein>
    <submittedName>
        <fullName evidence="1">Uncharacterized protein</fullName>
    </submittedName>
</protein>
<gene>
    <name evidence="1" type="ORF">QG37_01090</name>
</gene>